<dbReference type="Proteomes" id="UP000499080">
    <property type="component" value="Unassembled WGS sequence"/>
</dbReference>
<proteinExistence type="predicted"/>
<keyword evidence="2" id="KW-1185">Reference proteome</keyword>
<comment type="caution">
    <text evidence="1">The sequence shown here is derived from an EMBL/GenBank/DDBJ whole genome shotgun (WGS) entry which is preliminary data.</text>
</comment>
<dbReference type="AlphaFoldDB" id="A0A4Y2ELA8"/>
<feature type="non-terminal residue" evidence="1">
    <location>
        <position position="46"/>
    </location>
</feature>
<organism evidence="1 2">
    <name type="scientific">Araneus ventricosus</name>
    <name type="common">Orbweaver spider</name>
    <name type="synonym">Epeira ventricosa</name>
    <dbReference type="NCBI Taxonomy" id="182803"/>
    <lineage>
        <taxon>Eukaryota</taxon>
        <taxon>Metazoa</taxon>
        <taxon>Ecdysozoa</taxon>
        <taxon>Arthropoda</taxon>
        <taxon>Chelicerata</taxon>
        <taxon>Arachnida</taxon>
        <taxon>Araneae</taxon>
        <taxon>Araneomorphae</taxon>
        <taxon>Entelegynae</taxon>
        <taxon>Araneoidea</taxon>
        <taxon>Araneidae</taxon>
        <taxon>Araneus</taxon>
    </lineage>
</organism>
<gene>
    <name evidence="1" type="ORF">AVEN_193295_1</name>
</gene>
<dbReference type="EMBL" id="BGPR01170470">
    <property type="protein sequence ID" value="GBM28938.1"/>
    <property type="molecule type" value="Genomic_DNA"/>
</dbReference>
<evidence type="ECO:0000313" key="1">
    <source>
        <dbReference type="EMBL" id="GBM28938.1"/>
    </source>
</evidence>
<reference evidence="1 2" key="1">
    <citation type="journal article" date="2019" name="Sci. Rep.">
        <title>Orb-weaving spider Araneus ventricosus genome elucidates the spidroin gene catalogue.</title>
        <authorList>
            <person name="Kono N."/>
            <person name="Nakamura H."/>
            <person name="Ohtoshi R."/>
            <person name="Moran D.A.P."/>
            <person name="Shinohara A."/>
            <person name="Yoshida Y."/>
            <person name="Fujiwara M."/>
            <person name="Mori M."/>
            <person name="Tomita M."/>
            <person name="Arakawa K."/>
        </authorList>
    </citation>
    <scope>NUCLEOTIDE SEQUENCE [LARGE SCALE GENOMIC DNA]</scope>
</reference>
<accession>A0A4Y2ELA8</accession>
<evidence type="ECO:0000313" key="2">
    <source>
        <dbReference type="Proteomes" id="UP000499080"/>
    </source>
</evidence>
<sequence length="46" mass="5166">MASAETGTLTAFHNNCISSYAGQDLQGYLRKEIETSDFVIQIQTRR</sequence>
<protein>
    <submittedName>
        <fullName evidence="1">Uncharacterized protein</fullName>
    </submittedName>
</protein>
<name>A0A4Y2ELA8_ARAVE</name>